<dbReference type="InterPro" id="IPR011055">
    <property type="entry name" value="Dup_hybrid_motif"/>
</dbReference>
<dbReference type="STRING" id="1111738.GCA_000427905_00787"/>
<dbReference type="EMBL" id="QGUI01000226">
    <property type="protein sequence ID" value="PZM98676.1"/>
    <property type="molecule type" value="Genomic_DNA"/>
</dbReference>
<evidence type="ECO:0000256" key="1">
    <source>
        <dbReference type="SAM" id="MobiDB-lite"/>
    </source>
</evidence>
<organism evidence="3">
    <name type="scientific">Thermocrispum agreste</name>
    <dbReference type="NCBI Taxonomy" id="37925"/>
    <lineage>
        <taxon>Bacteria</taxon>
        <taxon>Bacillati</taxon>
        <taxon>Actinomycetota</taxon>
        <taxon>Actinomycetes</taxon>
        <taxon>Pseudonocardiales</taxon>
        <taxon>Pseudonocardiaceae</taxon>
        <taxon>Thermocrispum</taxon>
    </lineage>
</organism>
<accession>A0A2W4LSJ9</accession>
<dbReference type="PANTHER" id="PTHR21666:SF270">
    <property type="entry name" value="MUREIN HYDROLASE ACTIVATOR ENVC"/>
    <property type="match status" value="1"/>
</dbReference>
<dbReference type="AlphaFoldDB" id="A0A2W4LSJ9"/>
<evidence type="ECO:0000259" key="2">
    <source>
        <dbReference type="Pfam" id="PF01551"/>
    </source>
</evidence>
<dbReference type="InterPro" id="IPR016047">
    <property type="entry name" value="M23ase_b-sheet_dom"/>
</dbReference>
<sequence length="194" mass="21590">MKREEERREHFEEQRRHLEWLAEKRKRAKAKARAEARAKARAKALADKRAEQKRQERAKARQAAASPEFVKPTTGRLTSAFGPRSDGQHGGIDVANALGTPIYAVADGTVVEAGPASGFGKWVRIKHDDGTVTVYGHMFEFSVRAGERVEAGEQIAEIGNNGQSTGPHLHFEVWQHGSQKIDPLAWLNQHGVRL</sequence>
<protein>
    <submittedName>
        <fullName evidence="3">Peptidase</fullName>
    </submittedName>
</protein>
<name>A0A2W4LSJ9_9PSEU</name>
<dbReference type="Gene3D" id="2.70.70.10">
    <property type="entry name" value="Glucose Permease (Domain IIA)"/>
    <property type="match status" value="1"/>
</dbReference>
<proteinExistence type="predicted"/>
<dbReference type="InterPro" id="IPR050570">
    <property type="entry name" value="Cell_wall_metabolism_enzyme"/>
</dbReference>
<dbReference type="GO" id="GO:0004222">
    <property type="term" value="F:metalloendopeptidase activity"/>
    <property type="evidence" value="ECO:0007669"/>
    <property type="project" value="TreeGrafter"/>
</dbReference>
<dbReference type="Pfam" id="PF01551">
    <property type="entry name" value="Peptidase_M23"/>
    <property type="match status" value="1"/>
</dbReference>
<dbReference type="PANTHER" id="PTHR21666">
    <property type="entry name" value="PEPTIDASE-RELATED"/>
    <property type="match status" value="1"/>
</dbReference>
<feature type="region of interest" description="Disordered" evidence="1">
    <location>
        <begin position="30"/>
        <end position="68"/>
    </location>
</feature>
<gene>
    <name evidence="3" type="ORF">DIU77_07390</name>
</gene>
<dbReference type="CDD" id="cd12797">
    <property type="entry name" value="M23_peptidase"/>
    <property type="match status" value="1"/>
</dbReference>
<dbReference type="SUPFAM" id="SSF51261">
    <property type="entry name" value="Duplicated hybrid motif"/>
    <property type="match status" value="1"/>
</dbReference>
<feature type="domain" description="M23ase beta-sheet core" evidence="2">
    <location>
        <begin position="88"/>
        <end position="183"/>
    </location>
</feature>
<reference evidence="3" key="1">
    <citation type="submission" date="2018-05" db="EMBL/GenBank/DDBJ databases">
        <authorList>
            <person name="Lanie J.A."/>
            <person name="Ng W.-L."/>
            <person name="Kazmierczak K.M."/>
            <person name="Andrzejewski T.M."/>
            <person name="Davidsen T.M."/>
            <person name="Wayne K.J."/>
            <person name="Tettelin H."/>
            <person name="Glass J.I."/>
            <person name="Rusch D."/>
            <person name="Podicherti R."/>
            <person name="Tsui H.-C.T."/>
            <person name="Winkler M.E."/>
        </authorList>
    </citation>
    <scope>NUCLEOTIDE SEQUENCE</scope>
    <source>
        <strain evidence="3">ZC4RG45</strain>
    </source>
</reference>
<feature type="compositionally biased region" description="Basic and acidic residues" evidence="1">
    <location>
        <begin position="32"/>
        <end position="59"/>
    </location>
</feature>
<comment type="caution">
    <text evidence="3">The sequence shown here is derived from an EMBL/GenBank/DDBJ whole genome shotgun (WGS) entry which is preliminary data.</text>
</comment>
<evidence type="ECO:0000313" key="3">
    <source>
        <dbReference type="EMBL" id="PZM98676.1"/>
    </source>
</evidence>